<sequence length="585" mass="64487">MTGDLAARWVRTVVPSWLYRWLMPVVWLAAVVASLLPDLGRCSAEDPTVCGPDPLTALVITLLLSSVVLLWWHPLVAAAAGVLFMIGELLYDDIRSTQIAWAVYGVACAALLLRMVTSRRNQRSIAASAPRHHVQVPPAARIGVTSRLLVAGALVLIGAVAVGWMNRQDQREDEHVRRSVEQTAVVKSHTDDGELVLQLPDGRTHTVSPLDDYDDGAQLPVRVDPQDGSWLRLRAEPADNTHWLGVASGVWLLALLFLLRDLRLRRAHPRRAWRGPALPVRIEPDASSAFAVSSADGRVLLGFLDAALDDEESESRLFDAVDALGEEADQAPAKLKREWEETLHRYRGDALLVGDLAEGSWPTIVFGDQILRPLSPFRAPRRLPWRAERVVGLPEDFEPDEDVPATRSVEAAREVPRLPWEVPLRARPQWALPALIAVVVVVPVAVGTFAVWGDWFAAILATGVGAQLVQTFGSRAFYRVMASATDLWIRTGWSERRVPWRSVDAVEIEEDGLSLEAGEDWHVVGGIPEQQLPEVAAVFETLRLRSRTGLPDQTVGRRLSPVLLINAALVAVCVLILVLARWSPF</sequence>
<evidence type="ECO:0000313" key="3">
    <source>
        <dbReference type="Proteomes" id="UP000555407"/>
    </source>
</evidence>
<feature type="transmembrane region" description="Helical" evidence="1">
    <location>
        <begin position="241"/>
        <end position="259"/>
    </location>
</feature>
<reference evidence="2 3" key="1">
    <citation type="submission" date="2020-03" db="EMBL/GenBank/DDBJ databases">
        <title>Sequencing the genomes of 1000 actinobacteria strains.</title>
        <authorList>
            <person name="Klenk H.-P."/>
        </authorList>
    </citation>
    <scope>NUCLEOTIDE SEQUENCE [LARGE SCALE GENOMIC DNA]</scope>
    <source>
        <strain evidence="2 3">DSM 45490</strain>
    </source>
</reference>
<dbReference type="RefSeq" id="WP_167205932.1">
    <property type="nucleotide sequence ID" value="NZ_JAASRO010000001.1"/>
</dbReference>
<feature type="transmembrane region" description="Helical" evidence="1">
    <location>
        <begin position="98"/>
        <end position="116"/>
    </location>
</feature>
<feature type="transmembrane region" description="Helical" evidence="1">
    <location>
        <begin position="57"/>
        <end position="86"/>
    </location>
</feature>
<keyword evidence="1" id="KW-1133">Transmembrane helix</keyword>
<dbReference type="Proteomes" id="UP000555407">
    <property type="component" value="Unassembled WGS sequence"/>
</dbReference>
<comment type="caution">
    <text evidence="2">The sequence shown here is derived from an EMBL/GenBank/DDBJ whole genome shotgun (WGS) entry which is preliminary data.</text>
</comment>
<feature type="transmembrane region" description="Helical" evidence="1">
    <location>
        <begin position="562"/>
        <end position="582"/>
    </location>
</feature>
<feature type="transmembrane region" description="Helical" evidence="1">
    <location>
        <begin position="18"/>
        <end position="36"/>
    </location>
</feature>
<gene>
    <name evidence="2" type="ORF">BJY22_002237</name>
</gene>
<organism evidence="2 3">
    <name type="scientific">Kribbella shirazensis</name>
    <dbReference type="NCBI Taxonomy" id="1105143"/>
    <lineage>
        <taxon>Bacteria</taxon>
        <taxon>Bacillati</taxon>
        <taxon>Actinomycetota</taxon>
        <taxon>Actinomycetes</taxon>
        <taxon>Propionibacteriales</taxon>
        <taxon>Kribbellaceae</taxon>
        <taxon>Kribbella</taxon>
    </lineage>
</organism>
<name>A0A7X5V8D2_9ACTN</name>
<protein>
    <submittedName>
        <fullName evidence="2">Uncharacterized protein</fullName>
    </submittedName>
</protein>
<accession>A0A7X5V8D2</accession>
<feature type="transmembrane region" description="Helical" evidence="1">
    <location>
        <begin position="148"/>
        <end position="165"/>
    </location>
</feature>
<keyword evidence="1" id="KW-0472">Membrane</keyword>
<dbReference type="EMBL" id="JAASRO010000001">
    <property type="protein sequence ID" value="NIK56520.1"/>
    <property type="molecule type" value="Genomic_DNA"/>
</dbReference>
<dbReference type="AlphaFoldDB" id="A0A7X5V8D2"/>
<proteinExistence type="predicted"/>
<feature type="transmembrane region" description="Helical" evidence="1">
    <location>
        <begin position="455"/>
        <end position="473"/>
    </location>
</feature>
<feature type="transmembrane region" description="Helical" evidence="1">
    <location>
        <begin position="430"/>
        <end position="449"/>
    </location>
</feature>
<evidence type="ECO:0000256" key="1">
    <source>
        <dbReference type="SAM" id="Phobius"/>
    </source>
</evidence>
<keyword evidence="1" id="KW-0812">Transmembrane</keyword>
<evidence type="ECO:0000313" key="2">
    <source>
        <dbReference type="EMBL" id="NIK56520.1"/>
    </source>
</evidence>
<keyword evidence="3" id="KW-1185">Reference proteome</keyword>